<dbReference type="SUPFAM" id="SSF52047">
    <property type="entry name" value="RNI-like"/>
    <property type="match status" value="1"/>
</dbReference>
<dbReference type="EMBL" id="CM002875">
    <property type="protein sequence ID" value="KFK29502.1"/>
    <property type="molecule type" value="Genomic_DNA"/>
</dbReference>
<dbReference type="Gene3D" id="3.80.10.10">
    <property type="entry name" value="Ribonuclease Inhibitor"/>
    <property type="match status" value="1"/>
</dbReference>
<dbReference type="OrthoDB" id="2242903at2759"/>
<evidence type="ECO:0000313" key="2">
    <source>
        <dbReference type="EMBL" id="KFK29502.1"/>
    </source>
</evidence>
<dbReference type="InterPro" id="IPR036047">
    <property type="entry name" value="F-box-like_dom_sf"/>
</dbReference>
<evidence type="ECO:0000259" key="1">
    <source>
        <dbReference type="Pfam" id="PF12937"/>
    </source>
</evidence>
<dbReference type="PANTHER" id="PTHR31215">
    <property type="entry name" value="OS05G0510400 PROTEIN-RELATED"/>
    <property type="match status" value="1"/>
</dbReference>
<dbReference type="InterPro" id="IPR032675">
    <property type="entry name" value="LRR_dom_sf"/>
</dbReference>
<evidence type="ECO:0000313" key="3">
    <source>
        <dbReference type="Proteomes" id="UP000029120"/>
    </source>
</evidence>
<reference evidence="3" key="1">
    <citation type="journal article" date="2015" name="Nat. Plants">
        <title>Genome expansion of Arabis alpina linked with retrotransposition and reduced symmetric DNA methylation.</title>
        <authorList>
            <person name="Willing E.M."/>
            <person name="Rawat V."/>
            <person name="Mandakova T."/>
            <person name="Maumus F."/>
            <person name="James G.V."/>
            <person name="Nordstroem K.J."/>
            <person name="Becker C."/>
            <person name="Warthmann N."/>
            <person name="Chica C."/>
            <person name="Szarzynska B."/>
            <person name="Zytnicki M."/>
            <person name="Albani M.C."/>
            <person name="Kiefer C."/>
            <person name="Bergonzi S."/>
            <person name="Castaings L."/>
            <person name="Mateos J.L."/>
            <person name="Berns M.C."/>
            <person name="Bujdoso N."/>
            <person name="Piofczyk T."/>
            <person name="de Lorenzo L."/>
            <person name="Barrero-Sicilia C."/>
            <person name="Mateos I."/>
            <person name="Piednoel M."/>
            <person name="Hagmann J."/>
            <person name="Chen-Min-Tao R."/>
            <person name="Iglesias-Fernandez R."/>
            <person name="Schuster S.C."/>
            <person name="Alonso-Blanco C."/>
            <person name="Roudier F."/>
            <person name="Carbonero P."/>
            <person name="Paz-Ares J."/>
            <person name="Davis S.J."/>
            <person name="Pecinka A."/>
            <person name="Quesneville H."/>
            <person name="Colot V."/>
            <person name="Lysak M.A."/>
            <person name="Weigel D."/>
            <person name="Coupland G."/>
            <person name="Schneeberger K."/>
        </authorList>
    </citation>
    <scope>NUCLEOTIDE SEQUENCE [LARGE SCALE GENOMIC DNA]</scope>
    <source>
        <strain evidence="3">cv. Pajares</strain>
    </source>
</reference>
<sequence>MNELPRELLVNILSRLNDSAALARCRVASKTLNSLWREIRSVNLICTLSRYSKSRSIAVTPFKTIFKSLIEDSRNIRSVSVGVDKALREITFDDLNDEDSDELYLTCVDFVKEWLPRVCEDLEILSISDFWIQSCWRNSEILALVSSNCSKLVKLEVKNAWLSVVGLTQMPNLRHLTLEFIRLDDENLEKINDCFSFLQVLNLIGVGGLKEPRIHFLHLKSCHWTVSNAPLSLAIVAPNLIELKLKCNRPKSLLLETPKLVNFYLSVEDTKGVSFAEFQYLNTLELISPDMFRLISNTHFGNKIRKLAMDSVKSIEQSERLEHGLGTLLEAFPAIISLSLSPVTWSNIETHFQSKGLVGMKGTDTLKQITARLLTPDHTNVHQTVSFIVSILNNCRCLTDMRLMIHQDTDLSVRTHLISACTMSYPRMRWKWGIWSEGGEDIWDSNDPVRHVRV</sequence>
<dbReference type="AlphaFoldDB" id="A0A087GI00"/>
<keyword evidence="3" id="KW-1185">Reference proteome</keyword>
<proteinExistence type="predicted"/>
<accession>A0A087GI00</accession>
<dbReference type="OMA" id="CQWTVSN"/>
<dbReference type="eggNOG" id="ENOG502QQ0V">
    <property type="taxonomic scope" value="Eukaryota"/>
</dbReference>
<dbReference type="Pfam" id="PF12937">
    <property type="entry name" value="F-box-like"/>
    <property type="match status" value="1"/>
</dbReference>
<gene>
    <name evidence="2" type="ordered locus">AALP_Aa7g142700</name>
</gene>
<protein>
    <recommendedName>
        <fullName evidence="1">F-box domain-containing protein</fullName>
    </recommendedName>
</protein>
<dbReference type="Proteomes" id="UP000029120">
    <property type="component" value="Chromosome 7"/>
</dbReference>
<name>A0A087GI00_ARAAL</name>
<dbReference type="InterPro" id="IPR044809">
    <property type="entry name" value="AUF1-like"/>
</dbReference>
<feature type="domain" description="F-box" evidence="1">
    <location>
        <begin position="2"/>
        <end position="35"/>
    </location>
</feature>
<dbReference type="Gramene" id="KFK29502">
    <property type="protein sequence ID" value="KFK29502"/>
    <property type="gene ID" value="AALP_AA7G142700"/>
</dbReference>
<organism evidence="2 3">
    <name type="scientific">Arabis alpina</name>
    <name type="common">Alpine rock-cress</name>
    <dbReference type="NCBI Taxonomy" id="50452"/>
    <lineage>
        <taxon>Eukaryota</taxon>
        <taxon>Viridiplantae</taxon>
        <taxon>Streptophyta</taxon>
        <taxon>Embryophyta</taxon>
        <taxon>Tracheophyta</taxon>
        <taxon>Spermatophyta</taxon>
        <taxon>Magnoliopsida</taxon>
        <taxon>eudicotyledons</taxon>
        <taxon>Gunneridae</taxon>
        <taxon>Pentapetalae</taxon>
        <taxon>rosids</taxon>
        <taxon>malvids</taxon>
        <taxon>Brassicales</taxon>
        <taxon>Brassicaceae</taxon>
        <taxon>Arabideae</taxon>
        <taxon>Arabis</taxon>
    </lineage>
</organism>
<dbReference type="InterPro" id="IPR001810">
    <property type="entry name" value="F-box_dom"/>
</dbReference>
<dbReference type="SUPFAM" id="SSF81383">
    <property type="entry name" value="F-box domain"/>
    <property type="match status" value="1"/>
</dbReference>